<evidence type="ECO:0000313" key="12">
    <source>
        <dbReference type="EMBL" id="WOL19260.1"/>
    </source>
</evidence>
<keyword evidence="7 10" id="KW-1133">Transmembrane helix</keyword>
<keyword evidence="8 10" id="KW-0472">Membrane</keyword>
<dbReference type="InterPro" id="IPR045262">
    <property type="entry name" value="STP/PLT_plant"/>
</dbReference>
<dbReference type="CDD" id="cd17361">
    <property type="entry name" value="MFS_STP"/>
    <property type="match status" value="1"/>
</dbReference>
<dbReference type="InterPro" id="IPR036259">
    <property type="entry name" value="MFS_trans_sf"/>
</dbReference>
<dbReference type="Pfam" id="PF00083">
    <property type="entry name" value="Sugar_tr"/>
    <property type="match status" value="1"/>
</dbReference>
<feature type="transmembrane region" description="Helical" evidence="10">
    <location>
        <begin position="110"/>
        <end position="129"/>
    </location>
</feature>
<dbReference type="InterPro" id="IPR005829">
    <property type="entry name" value="Sugar_transporter_CS"/>
</dbReference>
<dbReference type="PANTHER" id="PTHR23500">
    <property type="entry name" value="SOLUTE CARRIER FAMILY 2, FACILITATED GLUCOSE TRANSPORTER"/>
    <property type="match status" value="1"/>
</dbReference>
<name>A0AAQ3QSU3_9LILI</name>
<comment type="similarity">
    <text evidence="2 9">Belongs to the major facilitator superfamily. Sugar transporter (TC 2.A.1.1) family.</text>
</comment>
<dbReference type="EMBL" id="CP136898">
    <property type="protein sequence ID" value="WOL19260.1"/>
    <property type="molecule type" value="Genomic_DNA"/>
</dbReference>
<evidence type="ECO:0000256" key="6">
    <source>
        <dbReference type="ARBA" id="ARBA00022847"/>
    </source>
</evidence>
<dbReference type="Proteomes" id="UP001327560">
    <property type="component" value="Chromosome 9"/>
</dbReference>
<gene>
    <name evidence="12" type="ORF">Cni_G28058</name>
</gene>
<dbReference type="PRINTS" id="PR00171">
    <property type="entry name" value="SUGRTRNSPORT"/>
</dbReference>
<feature type="transmembrane region" description="Helical" evidence="10">
    <location>
        <begin position="79"/>
        <end position="98"/>
    </location>
</feature>
<dbReference type="Gene3D" id="1.20.1250.20">
    <property type="entry name" value="MFS general substrate transporter like domains"/>
    <property type="match status" value="1"/>
</dbReference>
<accession>A0AAQ3QSU3</accession>
<dbReference type="AlphaFoldDB" id="A0AAQ3QSU3"/>
<dbReference type="PROSITE" id="PS00217">
    <property type="entry name" value="SUGAR_TRANSPORT_2"/>
    <property type="match status" value="1"/>
</dbReference>
<feature type="transmembrane region" description="Helical" evidence="10">
    <location>
        <begin position="350"/>
        <end position="370"/>
    </location>
</feature>
<reference evidence="12 13" key="1">
    <citation type="submission" date="2023-10" db="EMBL/GenBank/DDBJ databases">
        <title>Chromosome-scale genome assembly provides insights into flower coloration mechanisms of Canna indica.</title>
        <authorList>
            <person name="Li C."/>
        </authorList>
    </citation>
    <scope>NUCLEOTIDE SEQUENCE [LARGE SCALE GENOMIC DNA]</scope>
    <source>
        <tissue evidence="12">Flower</tissue>
    </source>
</reference>
<keyword evidence="6" id="KW-0769">Symport</keyword>
<comment type="subcellular location">
    <subcellularLocation>
        <location evidence="1">Membrane</location>
        <topology evidence="1">Multi-pass membrane protein</topology>
    </subcellularLocation>
</comment>
<dbReference type="PROSITE" id="PS00216">
    <property type="entry name" value="SUGAR_TRANSPORT_1"/>
    <property type="match status" value="1"/>
</dbReference>
<dbReference type="InterPro" id="IPR003663">
    <property type="entry name" value="Sugar/inositol_transpt"/>
</dbReference>
<evidence type="ECO:0000256" key="1">
    <source>
        <dbReference type="ARBA" id="ARBA00004141"/>
    </source>
</evidence>
<dbReference type="NCBIfam" id="TIGR00879">
    <property type="entry name" value="SP"/>
    <property type="match status" value="1"/>
</dbReference>
<evidence type="ECO:0000256" key="2">
    <source>
        <dbReference type="ARBA" id="ARBA00010992"/>
    </source>
</evidence>
<dbReference type="PANTHER" id="PTHR23500:SF30">
    <property type="entry name" value="SUGAR TRANSPORT PROTEIN 3"/>
    <property type="match status" value="1"/>
</dbReference>
<feature type="transmembrane region" description="Helical" evidence="10">
    <location>
        <begin position="385"/>
        <end position="407"/>
    </location>
</feature>
<feature type="transmembrane region" description="Helical" evidence="10">
    <location>
        <begin position="322"/>
        <end position="343"/>
    </location>
</feature>
<organism evidence="12 13">
    <name type="scientific">Canna indica</name>
    <name type="common">Indian-shot</name>
    <dbReference type="NCBI Taxonomy" id="4628"/>
    <lineage>
        <taxon>Eukaryota</taxon>
        <taxon>Viridiplantae</taxon>
        <taxon>Streptophyta</taxon>
        <taxon>Embryophyta</taxon>
        <taxon>Tracheophyta</taxon>
        <taxon>Spermatophyta</taxon>
        <taxon>Magnoliopsida</taxon>
        <taxon>Liliopsida</taxon>
        <taxon>Zingiberales</taxon>
        <taxon>Cannaceae</taxon>
        <taxon>Canna</taxon>
    </lineage>
</organism>
<dbReference type="GO" id="GO:0015145">
    <property type="term" value="F:monosaccharide transmembrane transporter activity"/>
    <property type="evidence" value="ECO:0007669"/>
    <property type="project" value="InterPro"/>
</dbReference>
<evidence type="ECO:0000256" key="10">
    <source>
        <dbReference type="SAM" id="Phobius"/>
    </source>
</evidence>
<feature type="transmembrane region" description="Helical" evidence="10">
    <location>
        <begin position="453"/>
        <end position="473"/>
    </location>
</feature>
<evidence type="ECO:0000313" key="13">
    <source>
        <dbReference type="Proteomes" id="UP001327560"/>
    </source>
</evidence>
<evidence type="ECO:0000259" key="11">
    <source>
        <dbReference type="PROSITE" id="PS50850"/>
    </source>
</evidence>
<dbReference type="PROSITE" id="PS50850">
    <property type="entry name" value="MFS"/>
    <property type="match status" value="1"/>
</dbReference>
<dbReference type="FunFam" id="1.20.1250.20:FF:000002">
    <property type="entry name" value="Sugar transport protein 13"/>
    <property type="match status" value="1"/>
</dbReference>
<feature type="transmembrane region" description="Helical" evidence="10">
    <location>
        <begin position="428"/>
        <end position="447"/>
    </location>
</feature>
<dbReference type="InterPro" id="IPR044778">
    <property type="entry name" value="MFS_STP/MST-like_plant"/>
</dbReference>
<evidence type="ECO:0000256" key="4">
    <source>
        <dbReference type="ARBA" id="ARBA00022597"/>
    </source>
</evidence>
<protein>
    <submittedName>
        <fullName evidence="12">Hexose carrier protein HEX6-like</fullName>
    </submittedName>
</protein>
<evidence type="ECO:0000256" key="7">
    <source>
        <dbReference type="ARBA" id="ARBA00022989"/>
    </source>
</evidence>
<keyword evidence="13" id="KW-1185">Reference proteome</keyword>
<keyword evidence="5 10" id="KW-0812">Transmembrane</keyword>
<feature type="transmembrane region" description="Helical" evidence="10">
    <location>
        <begin position="198"/>
        <end position="220"/>
    </location>
</feature>
<dbReference type="GO" id="GO:0015293">
    <property type="term" value="F:symporter activity"/>
    <property type="evidence" value="ECO:0007669"/>
    <property type="project" value="UniProtKB-KW"/>
</dbReference>
<evidence type="ECO:0000256" key="5">
    <source>
        <dbReference type="ARBA" id="ARBA00022692"/>
    </source>
</evidence>
<feature type="transmembrane region" description="Helical" evidence="10">
    <location>
        <begin position="168"/>
        <end position="186"/>
    </location>
</feature>
<dbReference type="SUPFAM" id="SSF103473">
    <property type="entry name" value="MFS general substrate transporter"/>
    <property type="match status" value="1"/>
</dbReference>
<evidence type="ECO:0000256" key="8">
    <source>
        <dbReference type="ARBA" id="ARBA00023136"/>
    </source>
</evidence>
<dbReference type="InterPro" id="IPR020846">
    <property type="entry name" value="MFS_dom"/>
</dbReference>
<evidence type="ECO:0000256" key="3">
    <source>
        <dbReference type="ARBA" id="ARBA00022448"/>
    </source>
</evidence>
<feature type="transmembrane region" description="Helical" evidence="10">
    <location>
        <begin position="285"/>
        <end position="310"/>
    </location>
</feature>
<evidence type="ECO:0000256" key="9">
    <source>
        <dbReference type="RuleBase" id="RU003346"/>
    </source>
</evidence>
<dbReference type="InterPro" id="IPR005828">
    <property type="entry name" value="MFS_sugar_transport-like"/>
</dbReference>
<dbReference type="GO" id="GO:0016020">
    <property type="term" value="C:membrane"/>
    <property type="evidence" value="ECO:0007669"/>
    <property type="project" value="UniProtKB-SubCell"/>
</dbReference>
<proteinExistence type="inferred from homology"/>
<keyword evidence="3 9" id="KW-0813">Transport</keyword>
<feature type="transmembrane region" description="Helical" evidence="10">
    <location>
        <begin position="16"/>
        <end position="36"/>
    </location>
</feature>
<sequence>MAAELAGNTQEYKGRITHFMVLSCTLAASGGVLFGYDLGVSGGVTSMEPFLRKFFPDVDAKKHSKGSSRSAYCKFDSQLLTAFTSSLYVAGLLASLCASPVTRASGRRASMLLGGAAFMVGAALGGFSLNIYMLIFGRVFLGIGVGFANQAVPVYLSELAPPQHRGAINNAFDFFIGLGIASANLINYGTHKLHSSLGWRISLGLAIVPATILTVGTLFLPETLNSLLQQSDYSRQKATKILQRLRGTDNVHNELEDMIFAANASKAITQPFFCIMMKRKYRPQFVMVILISFFKQMTGITMITFYSPIIFQIIGMGESSSLLSTTIVGIISVGSIVLAMIMVDKVGRRTLFFIGGALMLVAHLVVGGVLEAKLGDHGGGVSRSHAYLVSVFLCAFVAGFGVSWGPLGWLVPSEILPLEIRSAGQSTVVAVTLLFAAINGQSLLAMLCRLKSGVFFFFGGWVMIMTVFVAVMLPETKNVPIEKMDQIWREHWFWSKYVMEEDDN</sequence>
<keyword evidence="4" id="KW-0762">Sugar transport</keyword>
<feature type="domain" description="Major facilitator superfamily (MFS) profile" evidence="11">
    <location>
        <begin position="23"/>
        <end position="477"/>
    </location>
</feature>